<organism evidence="1 2">
    <name type="scientific">Crenichthys baileyi</name>
    <name type="common">White River springfish</name>
    <dbReference type="NCBI Taxonomy" id="28760"/>
    <lineage>
        <taxon>Eukaryota</taxon>
        <taxon>Metazoa</taxon>
        <taxon>Chordata</taxon>
        <taxon>Craniata</taxon>
        <taxon>Vertebrata</taxon>
        <taxon>Euteleostomi</taxon>
        <taxon>Actinopterygii</taxon>
        <taxon>Neopterygii</taxon>
        <taxon>Teleostei</taxon>
        <taxon>Neoteleostei</taxon>
        <taxon>Acanthomorphata</taxon>
        <taxon>Ovalentaria</taxon>
        <taxon>Atherinomorphae</taxon>
        <taxon>Cyprinodontiformes</taxon>
        <taxon>Goodeidae</taxon>
        <taxon>Crenichthys</taxon>
    </lineage>
</organism>
<dbReference type="EMBL" id="JAHHUM010000788">
    <property type="protein sequence ID" value="KAK5617190.1"/>
    <property type="molecule type" value="Genomic_DNA"/>
</dbReference>
<gene>
    <name evidence="1" type="ORF">CRENBAI_011030</name>
</gene>
<name>A0AAV9S7A4_9TELE</name>
<accession>A0AAV9S7A4</accession>
<dbReference type="AlphaFoldDB" id="A0AAV9S7A4"/>
<sequence length="104" mass="11562">MEAAWKSLVTALSTKTPVAEEQGPLKDFLDQTNSSVSLSRYLPVHSQTLQTTHGPLKTTWLPLPQTHGSIATIIISLPFSHRLPLILVNHLSAHHTGKDLYHHR</sequence>
<keyword evidence="2" id="KW-1185">Reference proteome</keyword>
<evidence type="ECO:0000313" key="1">
    <source>
        <dbReference type="EMBL" id="KAK5617190.1"/>
    </source>
</evidence>
<dbReference type="Proteomes" id="UP001311232">
    <property type="component" value="Unassembled WGS sequence"/>
</dbReference>
<protein>
    <submittedName>
        <fullName evidence="1">Uncharacterized protein</fullName>
    </submittedName>
</protein>
<reference evidence="1 2" key="1">
    <citation type="submission" date="2021-06" db="EMBL/GenBank/DDBJ databases">
        <authorList>
            <person name="Palmer J.M."/>
        </authorList>
    </citation>
    <scope>NUCLEOTIDE SEQUENCE [LARGE SCALE GENOMIC DNA]</scope>
    <source>
        <strain evidence="1 2">MEX-2019</strain>
        <tissue evidence="1">Muscle</tissue>
    </source>
</reference>
<evidence type="ECO:0000313" key="2">
    <source>
        <dbReference type="Proteomes" id="UP001311232"/>
    </source>
</evidence>
<proteinExistence type="predicted"/>
<comment type="caution">
    <text evidence="1">The sequence shown here is derived from an EMBL/GenBank/DDBJ whole genome shotgun (WGS) entry which is preliminary data.</text>
</comment>